<dbReference type="AlphaFoldDB" id="A0A165F515"/>
<feature type="region of interest" description="Disordered" evidence="1">
    <location>
        <begin position="205"/>
        <end position="273"/>
    </location>
</feature>
<name>A0A165F515_9APHY</name>
<feature type="region of interest" description="Disordered" evidence="1">
    <location>
        <begin position="145"/>
        <end position="175"/>
    </location>
</feature>
<dbReference type="EMBL" id="KV427615">
    <property type="protein sequence ID" value="KZT08406.1"/>
    <property type="molecule type" value="Genomic_DNA"/>
</dbReference>
<dbReference type="RefSeq" id="XP_040766146.1">
    <property type="nucleotide sequence ID" value="XM_040904918.1"/>
</dbReference>
<evidence type="ECO:0000256" key="1">
    <source>
        <dbReference type="SAM" id="MobiDB-lite"/>
    </source>
</evidence>
<accession>A0A165F515</accession>
<feature type="compositionally biased region" description="Polar residues" evidence="1">
    <location>
        <begin position="239"/>
        <end position="251"/>
    </location>
</feature>
<gene>
    <name evidence="2" type="ORF">LAESUDRAFT_66117</name>
</gene>
<evidence type="ECO:0000313" key="2">
    <source>
        <dbReference type="EMBL" id="KZT08406.1"/>
    </source>
</evidence>
<reference evidence="2 3" key="1">
    <citation type="journal article" date="2016" name="Mol. Biol. Evol.">
        <title>Comparative Genomics of Early-Diverging Mushroom-Forming Fungi Provides Insights into the Origins of Lignocellulose Decay Capabilities.</title>
        <authorList>
            <person name="Nagy L.G."/>
            <person name="Riley R."/>
            <person name="Tritt A."/>
            <person name="Adam C."/>
            <person name="Daum C."/>
            <person name="Floudas D."/>
            <person name="Sun H."/>
            <person name="Yadav J.S."/>
            <person name="Pangilinan J."/>
            <person name="Larsson K.H."/>
            <person name="Matsuura K."/>
            <person name="Barry K."/>
            <person name="Labutti K."/>
            <person name="Kuo R."/>
            <person name="Ohm R.A."/>
            <person name="Bhattacharya S.S."/>
            <person name="Shirouzu T."/>
            <person name="Yoshinaga Y."/>
            <person name="Martin F.M."/>
            <person name="Grigoriev I.V."/>
            <person name="Hibbett D.S."/>
        </authorList>
    </citation>
    <scope>NUCLEOTIDE SEQUENCE [LARGE SCALE GENOMIC DNA]</scope>
    <source>
        <strain evidence="2 3">93-53</strain>
    </source>
</reference>
<feature type="compositionally biased region" description="Low complexity" evidence="1">
    <location>
        <begin position="145"/>
        <end position="160"/>
    </location>
</feature>
<dbReference type="GeneID" id="63821948"/>
<dbReference type="Proteomes" id="UP000076871">
    <property type="component" value="Unassembled WGS sequence"/>
</dbReference>
<organism evidence="2 3">
    <name type="scientific">Laetiporus sulphureus 93-53</name>
    <dbReference type="NCBI Taxonomy" id="1314785"/>
    <lineage>
        <taxon>Eukaryota</taxon>
        <taxon>Fungi</taxon>
        <taxon>Dikarya</taxon>
        <taxon>Basidiomycota</taxon>
        <taxon>Agaricomycotina</taxon>
        <taxon>Agaricomycetes</taxon>
        <taxon>Polyporales</taxon>
        <taxon>Laetiporus</taxon>
    </lineage>
</organism>
<protein>
    <submittedName>
        <fullName evidence="2">Uncharacterized protein</fullName>
    </submittedName>
</protein>
<sequence length="273" mass="29749">MSNRLDGGHAMKSALWSTQRLAGRVDYVHTDDGPSVIADDHSWYAIVTEAEVLDERLDYVYRSRQPKDDDTHPSTTLATPTVEFLTFPSAAAEEDEDDMDHNAWLQPNWSQYMEHLQQLQELYVASTAFPAATVDSASMVNISTSTSTSIDSTPSATAPPLSTSEGKVEPEEKTQTGWTTHDRFFWLGAGLAVLVIVSVELACSEDNPEANSKEKEKKKREEDVTESSSDTSIDGAFLPSTTSTAKSSRSLVTRCHSATPAPETSTLIADPSG</sequence>
<proteinExistence type="predicted"/>
<feature type="compositionally biased region" description="Basic and acidic residues" evidence="1">
    <location>
        <begin position="211"/>
        <end position="222"/>
    </location>
</feature>
<dbReference type="InParanoid" id="A0A165F515"/>
<evidence type="ECO:0000313" key="3">
    <source>
        <dbReference type="Proteomes" id="UP000076871"/>
    </source>
</evidence>
<keyword evidence="3" id="KW-1185">Reference proteome</keyword>
<feature type="compositionally biased region" description="Basic and acidic residues" evidence="1">
    <location>
        <begin position="166"/>
        <end position="175"/>
    </location>
</feature>